<reference evidence="8 9" key="1">
    <citation type="submission" date="2024-02" db="EMBL/GenBank/DDBJ databases">
        <title>Chromosome-scale genome assembly of the rough periwinkle Littorina saxatilis.</title>
        <authorList>
            <person name="De Jode A."/>
            <person name="Faria R."/>
            <person name="Formenti G."/>
            <person name="Sims Y."/>
            <person name="Smith T.P."/>
            <person name="Tracey A."/>
            <person name="Wood J.M.D."/>
            <person name="Zagrodzka Z.B."/>
            <person name="Johannesson K."/>
            <person name="Butlin R.K."/>
            <person name="Leder E.H."/>
        </authorList>
    </citation>
    <scope>NUCLEOTIDE SEQUENCE [LARGE SCALE GENOMIC DNA]</scope>
    <source>
        <strain evidence="8">Snail1</strain>
        <tissue evidence="8">Muscle</tissue>
    </source>
</reference>
<dbReference type="InterPro" id="IPR013806">
    <property type="entry name" value="Kringle-like"/>
</dbReference>
<dbReference type="Pfam" id="PF00084">
    <property type="entry name" value="Sushi"/>
    <property type="match status" value="2"/>
</dbReference>
<dbReference type="InterPro" id="IPR035976">
    <property type="entry name" value="Sushi/SCR/CCP_sf"/>
</dbReference>
<dbReference type="PANTHER" id="PTHR24261">
    <property type="entry name" value="PLASMINOGEN-RELATED"/>
    <property type="match status" value="1"/>
</dbReference>
<keyword evidence="2 3" id="KW-1015">Disulfide bond</keyword>
<dbReference type="EMBL" id="JBAMIC010000001">
    <property type="protein sequence ID" value="KAK7114264.1"/>
    <property type="molecule type" value="Genomic_DNA"/>
</dbReference>
<protein>
    <submittedName>
        <fullName evidence="8">Uncharacterized protein</fullName>
    </submittedName>
</protein>
<evidence type="ECO:0000313" key="9">
    <source>
        <dbReference type="Proteomes" id="UP001374579"/>
    </source>
</evidence>
<dbReference type="CDD" id="cd00033">
    <property type="entry name" value="CCP"/>
    <property type="match status" value="1"/>
</dbReference>
<organism evidence="8 9">
    <name type="scientific">Littorina saxatilis</name>
    <dbReference type="NCBI Taxonomy" id="31220"/>
    <lineage>
        <taxon>Eukaryota</taxon>
        <taxon>Metazoa</taxon>
        <taxon>Spiralia</taxon>
        <taxon>Lophotrochozoa</taxon>
        <taxon>Mollusca</taxon>
        <taxon>Gastropoda</taxon>
        <taxon>Caenogastropoda</taxon>
        <taxon>Littorinimorpha</taxon>
        <taxon>Littorinoidea</taxon>
        <taxon>Littorinidae</taxon>
        <taxon>Littorina</taxon>
    </lineage>
</organism>
<evidence type="ECO:0000256" key="2">
    <source>
        <dbReference type="ARBA" id="ARBA00023157"/>
    </source>
</evidence>
<feature type="disulfide bond" evidence="3">
    <location>
        <begin position="613"/>
        <end position="636"/>
    </location>
</feature>
<evidence type="ECO:0000313" key="8">
    <source>
        <dbReference type="EMBL" id="KAK7114264.1"/>
    </source>
</evidence>
<dbReference type="Gene3D" id="2.40.20.10">
    <property type="entry name" value="Plasminogen Kringle 4"/>
    <property type="match status" value="2"/>
</dbReference>
<dbReference type="PANTHER" id="PTHR24261:SF7">
    <property type="entry name" value="KRINGLE DOMAIN-CONTAINING PROTEIN"/>
    <property type="match status" value="1"/>
</dbReference>
<evidence type="ECO:0000256" key="3">
    <source>
        <dbReference type="PROSITE-ProRule" id="PRU00121"/>
    </source>
</evidence>
<dbReference type="InterPro" id="IPR038178">
    <property type="entry name" value="Kringle_sf"/>
</dbReference>
<dbReference type="PROSITE" id="PS00021">
    <property type="entry name" value="KRINGLE_1"/>
    <property type="match status" value="2"/>
</dbReference>
<dbReference type="InterPro" id="IPR000436">
    <property type="entry name" value="Sushi_SCR_CCP_dom"/>
</dbReference>
<feature type="domain" description="Kringle" evidence="6">
    <location>
        <begin position="565"/>
        <end position="641"/>
    </location>
</feature>
<dbReference type="AlphaFoldDB" id="A0AAN9C008"/>
<evidence type="ECO:0000256" key="4">
    <source>
        <dbReference type="PROSITE-ProRule" id="PRU00302"/>
    </source>
</evidence>
<dbReference type="SUPFAM" id="SSF57535">
    <property type="entry name" value="Complement control module/SCR domain"/>
    <property type="match status" value="3"/>
</dbReference>
<name>A0AAN9C008_9CAEN</name>
<dbReference type="SMART" id="SM00032">
    <property type="entry name" value="CCP"/>
    <property type="match status" value="3"/>
</dbReference>
<dbReference type="PRINTS" id="PR00018">
    <property type="entry name" value="KRINGLE"/>
</dbReference>
<dbReference type="PROSITE" id="PS50070">
    <property type="entry name" value="KRINGLE_2"/>
    <property type="match status" value="2"/>
</dbReference>
<gene>
    <name evidence="8" type="ORF">V1264_000349</name>
</gene>
<feature type="chain" id="PRO_5042991452" evidence="5">
    <location>
        <begin position="22"/>
        <end position="734"/>
    </location>
</feature>
<comment type="caution">
    <text evidence="8">The sequence shown here is derived from an EMBL/GenBank/DDBJ whole genome shotgun (WGS) entry which is preliminary data.</text>
</comment>
<sequence length="734" mass="80622">MEMKRLVPCVILLSSIGLMSGQGGTSDCPDPSPVANSFRTFHTTPQGVTVTYTCVDGHVHTGAGSLERHCYVTSGGGSEFTEDPPVCTLNCSTPRPLAEANHNGSNHGDYLAGSVVGYTCSKGYNIPKNLDNTMRCLPDTGQWEGDHNKLMCRAELNLVNASVHQSPPGPRPAYLGVDGNNSTCSSTANDTKPEWAVSLSDNLTDVITITVTLRLSDPGLSMTLRVEAKGGEVETCGKLNMTKATYYDNQTLSGKVHCYNYLTNSKPYGLNLSLSATFEDSQAAEAASSLEICDLTVKAVPHTASCNWPPRIPRLRLVTDGWTAFSMRDVVRYVCEDSFTPLSGYGNSSCGFDSGWSPPSLVCTDAEDRVQERTTTYSNNTTVEVMLRLTGSCEVFGVYINSTAYVNVTMRLRQGATSEKTCDVRSDSDTGMFISCHYRPVASHVLLYMSNQHYQHVHVDHIKVFGTPYTTGLECLQSDTGPEYKGKLNVTERGYSCQRWADNSPGRYTTADDFPDYTLEDAGNFCRNPADSETAPWCFVDGVTGVTKDNCDIFHCDQFCKVRPDGTGYKGSQNVVKSGTQNCKNWLAWAEDYGQPFMRSLEFPDMKMDHRFCRNPAGSQSVPWCFVNKNLDNEHCDIPFCPRSVSTVFILQSNVSTMGAAYENSSVIKECHAGGEVWHLAAKTLAELVNKACQGWTEDLNLTALCRSTPRPDPTNDVTIWTRFVVYCGQCHNH</sequence>
<accession>A0AAN9C008</accession>
<dbReference type="InterPro" id="IPR050759">
    <property type="entry name" value="Serine_protease_kringle"/>
</dbReference>
<keyword evidence="5" id="KW-0732">Signal</keyword>
<dbReference type="PROSITE" id="PS50923">
    <property type="entry name" value="SUSHI"/>
    <property type="match status" value="2"/>
</dbReference>
<dbReference type="Gene3D" id="2.10.70.10">
    <property type="entry name" value="Complement Module, domain 1"/>
    <property type="match status" value="3"/>
</dbReference>
<keyword evidence="4" id="KW-0768">Sushi</keyword>
<feature type="domain" description="Kringle" evidence="6">
    <location>
        <begin position="481"/>
        <end position="556"/>
    </location>
</feature>
<evidence type="ECO:0000259" key="7">
    <source>
        <dbReference type="PROSITE" id="PS50923"/>
    </source>
</evidence>
<feature type="signal peptide" evidence="5">
    <location>
        <begin position="1"/>
        <end position="21"/>
    </location>
</feature>
<keyword evidence="1 3" id="KW-0420">Kringle</keyword>
<dbReference type="InterPro" id="IPR000001">
    <property type="entry name" value="Kringle"/>
</dbReference>
<proteinExistence type="predicted"/>
<keyword evidence="9" id="KW-1185">Reference proteome</keyword>
<feature type="domain" description="Sushi" evidence="7">
    <location>
        <begin position="89"/>
        <end position="154"/>
    </location>
</feature>
<evidence type="ECO:0000256" key="5">
    <source>
        <dbReference type="SAM" id="SignalP"/>
    </source>
</evidence>
<dbReference type="SUPFAM" id="SSF57440">
    <property type="entry name" value="Kringle-like"/>
    <property type="match status" value="2"/>
</dbReference>
<dbReference type="Pfam" id="PF00051">
    <property type="entry name" value="Kringle"/>
    <property type="match status" value="2"/>
</dbReference>
<dbReference type="SMART" id="SM00130">
    <property type="entry name" value="KR"/>
    <property type="match status" value="2"/>
</dbReference>
<comment type="caution">
    <text evidence="3">Lacks conserved residue(s) required for the propagation of feature annotation.</text>
</comment>
<evidence type="ECO:0000256" key="1">
    <source>
        <dbReference type="ARBA" id="ARBA00022572"/>
    </source>
</evidence>
<feature type="domain" description="Sushi" evidence="7">
    <location>
        <begin position="304"/>
        <end position="365"/>
    </location>
</feature>
<evidence type="ECO:0000259" key="6">
    <source>
        <dbReference type="PROSITE" id="PS50070"/>
    </source>
</evidence>
<dbReference type="Proteomes" id="UP001374579">
    <property type="component" value="Unassembled WGS sequence"/>
</dbReference>
<dbReference type="InterPro" id="IPR018056">
    <property type="entry name" value="Kringle_CS"/>
</dbReference>